<reference evidence="2" key="2">
    <citation type="submission" date="2020-11" db="EMBL/GenBank/DDBJ databases">
        <authorList>
            <person name="McCartney M.A."/>
            <person name="Auch B."/>
            <person name="Kono T."/>
            <person name="Mallez S."/>
            <person name="Becker A."/>
            <person name="Gohl D.M."/>
            <person name="Silverstein K.A.T."/>
            <person name="Koren S."/>
            <person name="Bechman K.B."/>
            <person name="Herman A."/>
            <person name="Abrahante J.E."/>
            <person name="Garbe J."/>
        </authorList>
    </citation>
    <scope>NUCLEOTIDE SEQUENCE</scope>
    <source>
        <strain evidence="2">Duluth1</strain>
        <tissue evidence="2">Whole animal</tissue>
    </source>
</reference>
<sequence length="71" mass="7913">MDDGTRWINRAARRSSPIRPSSDDEVKPLFNLRKFTIPLGDSSEKFSRKSSAGDSPRPGRDVHAPAAYRAI</sequence>
<keyword evidence="3" id="KW-1185">Reference proteome</keyword>
<accession>A0A9D4ND20</accession>
<feature type="region of interest" description="Disordered" evidence="1">
    <location>
        <begin position="41"/>
        <end position="71"/>
    </location>
</feature>
<proteinExistence type="predicted"/>
<name>A0A9D4ND20_DREPO</name>
<dbReference type="Proteomes" id="UP000828390">
    <property type="component" value="Unassembled WGS sequence"/>
</dbReference>
<organism evidence="2 3">
    <name type="scientific">Dreissena polymorpha</name>
    <name type="common">Zebra mussel</name>
    <name type="synonym">Mytilus polymorpha</name>
    <dbReference type="NCBI Taxonomy" id="45954"/>
    <lineage>
        <taxon>Eukaryota</taxon>
        <taxon>Metazoa</taxon>
        <taxon>Spiralia</taxon>
        <taxon>Lophotrochozoa</taxon>
        <taxon>Mollusca</taxon>
        <taxon>Bivalvia</taxon>
        <taxon>Autobranchia</taxon>
        <taxon>Heteroconchia</taxon>
        <taxon>Euheterodonta</taxon>
        <taxon>Imparidentia</taxon>
        <taxon>Neoheterodontei</taxon>
        <taxon>Myida</taxon>
        <taxon>Dreissenoidea</taxon>
        <taxon>Dreissenidae</taxon>
        <taxon>Dreissena</taxon>
    </lineage>
</organism>
<gene>
    <name evidence="2" type="ORF">DPMN_018355</name>
</gene>
<protein>
    <submittedName>
        <fullName evidence="2">Uncharacterized protein</fullName>
    </submittedName>
</protein>
<evidence type="ECO:0000313" key="2">
    <source>
        <dbReference type="EMBL" id="KAH3894198.1"/>
    </source>
</evidence>
<dbReference type="EMBL" id="JAIWYP010000001">
    <property type="protein sequence ID" value="KAH3894198.1"/>
    <property type="molecule type" value="Genomic_DNA"/>
</dbReference>
<dbReference type="AlphaFoldDB" id="A0A9D4ND20"/>
<evidence type="ECO:0000256" key="1">
    <source>
        <dbReference type="SAM" id="MobiDB-lite"/>
    </source>
</evidence>
<evidence type="ECO:0000313" key="3">
    <source>
        <dbReference type="Proteomes" id="UP000828390"/>
    </source>
</evidence>
<comment type="caution">
    <text evidence="2">The sequence shown here is derived from an EMBL/GenBank/DDBJ whole genome shotgun (WGS) entry which is preliminary data.</text>
</comment>
<reference evidence="2" key="1">
    <citation type="journal article" date="2019" name="bioRxiv">
        <title>The Genome of the Zebra Mussel, Dreissena polymorpha: A Resource for Invasive Species Research.</title>
        <authorList>
            <person name="McCartney M.A."/>
            <person name="Auch B."/>
            <person name="Kono T."/>
            <person name="Mallez S."/>
            <person name="Zhang Y."/>
            <person name="Obille A."/>
            <person name="Becker A."/>
            <person name="Abrahante J.E."/>
            <person name="Garbe J."/>
            <person name="Badalamenti J.P."/>
            <person name="Herman A."/>
            <person name="Mangelson H."/>
            <person name="Liachko I."/>
            <person name="Sullivan S."/>
            <person name="Sone E.D."/>
            <person name="Koren S."/>
            <person name="Silverstein K.A.T."/>
            <person name="Beckman K.B."/>
            <person name="Gohl D.M."/>
        </authorList>
    </citation>
    <scope>NUCLEOTIDE SEQUENCE</scope>
    <source>
        <strain evidence="2">Duluth1</strain>
        <tissue evidence="2">Whole animal</tissue>
    </source>
</reference>
<feature type="region of interest" description="Disordered" evidence="1">
    <location>
        <begin position="1"/>
        <end position="25"/>
    </location>
</feature>